<name>A0A7G9LDG9_9FLAO</name>
<dbReference type="Gene3D" id="3.60.15.10">
    <property type="entry name" value="Ribonuclease Z/Hydroxyacylglutathione hydrolase-like"/>
    <property type="match status" value="1"/>
</dbReference>
<dbReference type="InterPro" id="IPR036866">
    <property type="entry name" value="RibonucZ/Hydroxyglut_hydro"/>
</dbReference>
<dbReference type="RefSeq" id="WP_187483544.1">
    <property type="nucleotide sequence ID" value="NZ_CP060695.1"/>
</dbReference>
<evidence type="ECO:0000259" key="1">
    <source>
        <dbReference type="SMART" id="SM00849"/>
    </source>
</evidence>
<dbReference type="Pfam" id="PF12706">
    <property type="entry name" value="Lactamase_B_2"/>
    <property type="match status" value="1"/>
</dbReference>
<proteinExistence type="predicted"/>
<reference evidence="2 3" key="1">
    <citation type="submission" date="2020-08" db="EMBL/GenBank/DDBJ databases">
        <title>Polaribacter sp. L12M9 isolated from gut of the Korean scallop.</title>
        <authorList>
            <person name="Jeong Y.S."/>
        </authorList>
    </citation>
    <scope>NUCLEOTIDE SEQUENCE [LARGE SCALE GENOMIC DNA]</scope>
    <source>
        <strain evidence="2 3">L12M9</strain>
    </source>
</reference>
<dbReference type="KEGG" id="ppec:H9W90_05990"/>
<dbReference type="CDD" id="cd16279">
    <property type="entry name" value="metallo-hydrolase-like_MBL-fold"/>
    <property type="match status" value="1"/>
</dbReference>
<feature type="domain" description="Metallo-beta-lactamase" evidence="1">
    <location>
        <begin position="41"/>
        <end position="230"/>
    </location>
</feature>
<dbReference type="EMBL" id="CP060695">
    <property type="protein sequence ID" value="QNM86668.1"/>
    <property type="molecule type" value="Genomic_DNA"/>
</dbReference>
<evidence type="ECO:0000313" key="3">
    <source>
        <dbReference type="Proteomes" id="UP000515808"/>
    </source>
</evidence>
<dbReference type="SMART" id="SM00849">
    <property type="entry name" value="Lactamase_B"/>
    <property type="match status" value="1"/>
</dbReference>
<dbReference type="GO" id="GO:0016787">
    <property type="term" value="F:hydrolase activity"/>
    <property type="evidence" value="ECO:0007669"/>
    <property type="project" value="UniProtKB-KW"/>
</dbReference>
<evidence type="ECO:0000313" key="2">
    <source>
        <dbReference type="EMBL" id="QNM86668.1"/>
    </source>
</evidence>
<accession>A0A7G9LDG9</accession>
<sequence length="260" mass="29709">MNLDKKLLKITFLGTGTSQGIPMIASKDPVCLSNDIKDKRLRSSILISWDDCAYVIDCGPDFRQQMLRENVQSINGVLFTHEHSDHTAGLDDLRPFCYQIGEMPIYLDKRTLQSLEQRFQYIFSKENRYPGAPSVTPFLVDESQFSIQDVVVTPIEVLHGNLPVTGYRIEDVAYLTDVKSIEAKEKEKLKKLDVLIVNALRIEAHPTHFNLEEALDFVKELKPKKTYFTHISHKLGFHEAVSKKLPKNVFLAYDGLKIEV</sequence>
<dbReference type="PANTHER" id="PTHR42663">
    <property type="entry name" value="HYDROLASE C777.06C-RELATED-RELATED"/>
    <property type="match status" value="1"/>
</dbReference>
<dbReference type="InterPro" id="IPR001279">
    <property type="entry name" value="Metallo-B-lactamas"/>
</dbReference>
<organism evidence="2 3">
    <name type="scientific">Polaribacter pectinis</name>
    <dbReference type="NCBI Taxonomy" id="2738844"/>
    <lineage>
        <taxon>Bacteria</taxon>
        <taxon>Pseudomonadati</taxon>
        <taxon>Bacteroidota</taxon>
        <taxon>Flavobacteriia</taxon>
        <taxon>Flavobacteriales</taxon>
        <taxon>Flavobacteriaceae</taxon>
    </lineage>
</organism>
<protein>
    <submittedName>
        <fullName evidence="2">MBL fold metallo-hydrolase</fullName>
    </submittedName>
</protein>
<dbReference type="Proteomes" id="UP000515808">
    <property type="component" value="Chromosome"/>
</dbReference>
<keyword evidence="3" id="KW-1185">Reference proteome</keyword>
<dbReference type="PANTHER" id="PTHR42663:SF6">
    <property type="entry name" value="HYDROLASE C777.06C-RELATED"/>
    <property type="match status" value="1"/>
</dbReference>
<keyword evidence="2" id="KW-0378">Hydrolase</keyword>
<gene>
    <name evidence="2" type="ORF">H9W90_05990</name>
</gene>
<dbReference type="AlphaFoldDB" id="A0A7G9LDG9"/>
<dbReference type="SUPFAM" id="SSF56281">
    <property type="entry name" value="Metallo-hydrolase/oxidoreductase"/>
    <property type="match status" value="1"/>
</dbReference>